<feature type="signal peptide" evidence="1">
    <location>
        <begin position="1"/>
        <end position="18"/>
    </location>
</feature>
<feature type="chain" id="PRO_5031426618" evidence="1">
    <location>
        <begin position="19"/>
        <end position="520"/>
    </location>
</feature>
<gene>
    <name evidence="2" type="ORF">APAL1065_LOCUS4862</name>
</gene>
<organism evidence="2">
    <name type="scientific">Entomoneis paludosa</name>
    <dbReference type="NCBI Taxonomy" id="265537"/>
    <lineage>
        <taxon>Eukaryota</taxon>
        <taxon>Sar</taxon>
        <taxon>Stramenopiles</taxon>
        <taxon>Ochrophyta</taxon>
        <taxon>Bacillariophyta</taxon>
        <taxon>Bacillariophyceae</taxon>
        <taxon>Bacillariophycidae</taxon>
        <taxon>Entomoneidaceae</taxon>
        <taxon>Entomoneis</taxon>
    </lineage>
</organism>
<protein>
    <submittedName>
        <fullName evidence="2">Uncharacterized protein</fullName>
    </submittedName>
</protein>
<evidence type="ECO:0000256" key="1">
    <source>
        <dbReference type="SAM" id="SignalP"/>
    </source>
</evidence>
<accession>A0A7S2VDW2</accession>
<sequence length="520" mass="57328">MKFSLALALLLARESAQAFTSQHVRQSPALVAKRNPTAVWGILDEIESDSYDLMSSSDEQEVNMSDAYEMFLAELVFSANDPRVDIMNKLDLAGDPAFIEWLETKGANSKDPEERIALRDLHAMIMDVKTRIEVNKLAEERAAKEAGDAEAARVAQAEVDADAGRAMSTADVLRKAAQIDNAEMGEIAKNSEKKKTFYEEEITPEIRLSYETILNSVLPPYKAGETAAQVVYNNYEQFDAQLVKLLNERADNGDQDSKDVLMALASEQQSRIGAATEALKEVLSQGEPMRMEGVLVKMAREGKIDEPFLLLLQANEDQARAAGAEGPAQLMGKLRKRAMEEKDKQSTSKEIKLIRQLLRTEDSAEREKLFEDAFTPKAGLLVPGTAENAQKAVDGEAPEQEQPLPDVPPPDFINACKAVLLNFGNLGTDDADNGDLASRIKKLASEAEVVATRIYGKPMSLQEQQDRAWKEQTTSIFDLERMEIEAERMGEQAPWANPNADDEMLVPGFGLDGKMQIGGS</sequence>
<proteinExistence type="predicted"/>
<reference evidence="2" key="1">
    <citation type="submission" date="2021-01" db="EMBL/GenBank/DDBJ databases">
        <authorList>
            <person name="Corre E."/>
            <person name="Pelletier E."/>
            <person name="Niang G."/>
            <person name="Scheremetjew M."/>
            <person name="Finn R."/>
            <person name="Kale V."/>
            <person name="Holt S."/>
            <person name="Cochrane G."/>
            <person name="Meng A."/>
            <person name="Brown T."/>
            <person name="Cohen L."/>
        </authorList>
    </citation>
    <scope>NUCLEOTIDE SEQUENCE</scope>
    <source>
        <strain evidence="2">CCMP125</strain>
    </source>
</reference>
<name>A0A7S2VDW2_9STRA</name>
<dbReference type="AlphaFoldDB" id="A0A7S2VDW2"/>
<evidence type="ECO:0000313" key="2">
    <source>
        <dbReference type="EMBL" id="CAD9949999.1"/>
    </source>
</evidence>
<dbReference type="EMBL" id="HBHT01007305">
    <property type="protein sequence ID" value="CAD9949999.1"/>
    <property type="molecule type" value="Transcribed_RNA"/>
</dbReference>
<keyword evidence="1" id="KW-0732">Signal</keyword>